<dbReference type="InterPro" id="IPR013520">
    <property type="entry name" value="Ribonucl_H"/>
</dbReference>
<dbReference type="InterPro" id="IPR035901">
    <property type="entry name" value="GIY-YIG_endonuc_sf"/>
</dbReference>
<dbReference type="AlphaFoldDB" id="F0P0Z3"/>
<reference evidence="4 5" key="1">
    <citation type="journal article" date="2011" name="Stand. Genomic Sci.">
        <title>Complete genome sequence of Weeksella virosa type strain (9751).</title>
        <authorList>
            <person name="Lang E."/>
            <person name="Teshima H."/>
            <person name="Lucas S."/>
            <person name="Lapidus A."/>
            <person name="Hammon N."/>
            <person name="Deshpande S."/>
            <person name="Nolan M."/>
            <person name="Cheng J.F."/>
            <person name="Pitluck S."/>
            <person name="Liolios K."/>
            <person name="Pagani I."/>
            <person name="Mikhailova N."/>
            <person name="Ivanova N."/>
            <person name="Mavromatis K."/>
            <person name="Pati A."/>
            <person name="Tapia R."/>
            <person name="Han C."/>
            <person name="Goodwin L."/>
            <person name="Chen A."/>
            <person name="Palaniappan K."/>
            <person name="Land M."/>
            <person name="Hauser L."/>
            <person name="Chang Y.J."/>
            <person name="Jeffries C.D."/>
            <person name="Brambilla E.M."/>
            <person name="Kopitz M."/>
            <person name="Rohde M."/>
            <person name="Goker M."/>
            <person name="Tindall B.J."/>
            <person name="Detter J.C."/>
            <person name="Woyke T."/>
            <person name="Bristow J."/>
            <person name="Eisen J.A."/>
            <person name="Markowitz V."/>
            <person name="Hugenholtz P."/>
            <person name="Klenk H.P."/>
            <person name="Kyrpides N.C."/>
        </authorList>
    </citation>
    <scope>NUCLEOTIDE SEQUENCE [LARGE SCALE GENOMIC DNA]</scope>
    <source>
        <strain evidence="5">ATCC 43766 / DSM 16922 / JCM 21250 / NBRC 16016 / NCTC 11634 / CL345/78</strain>
    </source>
</reference>
<organism evidence="4 5">
    <name type="scientific">Weeksella virosa (strain ATCC 43766 / DSM 16922 / JCM 21250 / CCUG 30538 / CDC 9751 / IAM 14551 / NBRC 16016 / NCTC 11634 / CL345/78)</name>
    <dbReference type="NCBI Taxonomy" id="865938"/>
    <lineage>
        <taxon>Bacteria</taxon>
        <taxon>Pseudomonadati</taxon>
        <taxon>Bacteroidota</taxon>
        <taxon>Flavobacteriia</taxon>
        <taxon>Flavobacteriales</taxon>
        <taxon>Weeksellaceae</taxon>
        <taxon>Weeksella</taxon>
    </lineage>
</organism>
<keyword evidence="5" id="KW-1185">Reference proteome</keyword>
<comment type="subunit">
    <text evidence="2">DNA polymerase III contains a core (composed of alpha, epsilon and theta chains) that associates with a tau subunit. This core dimerizes to form the POLIII' complex. PolIII' associates with the gamma complex (composed of gamma, delta, delta', psi and chi chains) and with the beta chain to form the complete DNA polymerase III complex.</text>
</comment>
<dbReference type="InterPro" id="IPR036397">
    <property type="entry name" value="RNaseH_sf"/>
</dbReference>
<dbReference type="CDD" id="cd10434">
    <property type="entry name" value="GIY-YIG_UvrC_Cho"/>
    <property type="match status" value="1"/>
</dbReference>
<dbReference type="Pfam" id="PF01541">
    <property type="entry name" value="GIY-YIG"/>
    <property type="match status" value="1"/>
</dbReference>
<dbReference type="EC" id="2.7.7.7" evidence="4"/>
<dbReference type="eggNOG" id="COG2176">
    <property type="taxonomic scope" value="Bacteria"/>
</dbReference>
<dbReference type="Pfam" id="PF00929">
    <property type="entry name" value="RNase_T"/>
    <property type="match status" value="1"/>
</dbReference>
<dbReference type="GO" id="GO:0005829">
    <property type="term" value="C:cytosol"/>
    <property type="evidence" value="ECO:0007669"/>
    <property type="project" value="TreeGrafter"/>
</dbReference>
<dbReference type="Proteomes" id="UP000008641">
    <property type="component" value="Chromosome"/>
</dbReference>
<feature type="domain" description="GIY-YIG" evidence="3">
    <location>
        <begin position="205"/>
        <end position="283"/>
    </location>
</feature>
<dbReference type="FunFam" id="3.30.420.10:FF:000045">
    <property type="entry name" value="3'-5' exonuclease DinG"/>
    <property type="match status" value="1"/>
</dbReference>
<dbReference type="PANTHER" id="PTHR30231">
    <property type="entry name" value="DNA POLYMERASE III SUBUNIT EPSILON"/>
    <property type="match status" value="1"/>
</dbReference>
<dbReference type="SMART" id="SM00465">
    <property type="entry name" value="GIYc"/>
    <property type="match status" value="1"/>
</dbReference>
<comment type="function">
    <text evidence="1">DNA polymerase III is a complex, multichain enzyme responsible for most of the replicative synthesis in bacteria. The epsilon subunit contain the editing function and is a proofreading 3'-5' exonuclease.</text>
</comment>
<dbReference type="SUPFAM" id="SSF82771">
    <property type="entry name" value="GIY-YIG endonuclease"/>
    <property type="match status" value="1"/>
</dbReference>
<dbReference type="CDD" id="cd06127">
    <property type="entry name" value="DEDDh"/>
    <property type="match status" value="1"/>
</dbReference>
<sequence length="466" mass="54088">MLKQKSEQPLYAIVDIETNGSAAAHGGITEIAIFLHNGKEIIDEYQTLVNPEKPIPFHIQTLTGITPEMLVDAPRFDEVAKDVYSYLEKAIFVAHNVSFDFSFLHKQFLDVGIDWKPIKLCTVRLARKIFPGYTSYSLGSLCKNLNIPLHDRHRAAGDAKATTILFEQLLQNDQERWIEKMSKTNAKILRLPSNLKHQNLEHLPTTSGVYFFKSKDNKFLYIGKAINIRKRVNDHFAGNNAGQRRQDFLNDIYTIDFLETGNELMALLTEQEYIRRYWPKYNRALKGLNPKFGLTSYIDQAGYERIALVKTTPQTTCFAYFDRVYDATQSLLDKINEFNLNRLLCYFYNEDPFDKKDKNALLKTQTLENPTEYNQRVAEMKKSFTDKMNSFFVLGKGRNTEEQSYILVKNNQLYAKGFFDPKYSVNLVDIVQANDRCESSYYAMQLILRYKKKHPTSVFPYKEDCL</sequence>
<dbReference type="InterPro" id="IPR012337">
    <property type="entry name" value="RNaseH-like_sf"/>
</dbReference>
<dbReference type="PROSITE" id="PS50164">
    <property type="entry name" value="GIY_YIG"/>
    <property type="match status" value="1"/>
</dbReference>
<dbReference type="OrthoDB" id="9803913at2"/>
<keyword evidence="4" id="KW-0548">Nucleotidyltransferase</keyword>
<dbReference type="Gene3D" id="3.30.420.10">
    <property type="entry name" value="Ribonuclease H-like superfamily/Ribonuclease H"/>
    <property type="match status" value="1"/>
</dbReference>
<dbReference type="NCBIfam" id="TIGR00573">
    <property type="entry name" value="dnaq"/>
    <property type="match status" value="1"/>
</dbReference>
<protein>
    <submittedName>
        <fullName evidence="4">DNA polymerase III, epsilon subunit</fullName>
        <ecNumber evidence="4">2.7.7.7</ecNumber>
    </submittedName>
</protein>
<evidence type="ECO:0000256" key="2">
    <source>
        <dbReference type="ARBA" id="ARBA00026073"/>
    </source>
</evidence>
<dbReference type="SUPFAM" id="SSF53098">
    <property type="entry name" value="Ribonuclease H-like"/>
    <property type="match status" value="1"/>
</dbReference>
<dbReference type="RefSeq" id="WP_013598966.1">
    <property type="nucleotide sequence ID" value="NC_015144.1"/>
</dbReference>
<dbReference type="InterPro" id="IPR000305">
    <property type="entry name" value="GIY-YIG_endonuc"/>
</dbReference>
<dbReference type="STRING" id="865938.Weevi_1890"/>
<dbReference type="InterPro" id="IPR006054">
    <property type="entry name" value="DnaQ"/>
</dbReference>
<dbReference type="SMART" id="SM00479">
    <property type="entry name" value="EXOIII"/>
    <property type="match status" value="1"/>
</dbReference>
<accession>F0P0Z3</accession>
<dbReference type="HOGENOM" id="CLU_030720_1_0_10"/>
<keyword evidence="4" id="KW-0808">Transferase</keyword>
<dbReference type="eggNOG" id="COG0322">
    <property type="taxonomic scope" value="Bacteria"/>
</dbReference>
<name>F0P0Z3_WEEVC</name>
<dbReference type="GO" id="GO:0003677">
    <property type="term" value="F:DNA binding"/>
    <property type="evidence" value="ECO:0007669"/>
    <property type="project" value="InterPro"/>
</dbReference>
<evidence type="ECO:0000256" key="1">
    <source>
        <dbReference type="ARBA" id="ARBA00025483"/>
    </source>
</evidence>
<dbReference type="GO" id="GO:0006289">
    <property type="term" value="P:nucleotide-excision repair"/>
    <property type="evidence" value="ECO:0007669"/>
    <property type="project" value="InterPro"/>
</dbReference>
<reference evidence="5" key="2">
    <citation type="journal article" date="2011" name="Stand. Genomic Sci.">
        <title>Complete genome sequence of Weeksella virosa type strain (9751T).</title>
        <authorList>
            <person name="Lang E."/>
            <person name="Teshima H."/>
            <person name="Lucas S."/>
            <person name="Lapidus A."/>
            <person name="Hammon N."/>
            <person name="Deshpande S."/>
            <person name="Nolan M."/>
            <person name="Cheng J."/>
            <person name="Pitluck S."/>
            <person name="Liolios K."/>
            <person name="Pagani I."/>
            <person name="Mikhailova N."/>
            <person name="Ivanova N."/>
            <person name="Mavromatis K."/>
            <person name="Pati A."/>
            <person name="Tapia R."/>
            <person name="Han C."/>
            <person name="Goodwin L."/>
            <person name="Chen A."/>
            <person name="Palaniappan K."/>
            <person name="Land M."/>
            <person name="Hauser L."/>
            <person name="Chang Y."/>
            <person name="Jeffries C."/>
            <person name="Brambilla E."/>
            <person name="Kopitz M."/>
            <person name="Rohde M."/>
            <person name="Goker M."/>
            <person name="Tindall B."/>
            <person name="Detter J."/>
            <person name="Woyke T."/>
            <person name="Bristow J."/>
            <person name="Eisen J."/>
            <person name="Markowitz V."/>
            <person name="Hugenholtz P."/>
            <person name="Klenk H."/>
            <person name="Kyrpides N."/>
        </authorList>
    </citation>
    <scope>NUCLEOTIDE SEQUENCE [LARGE SCALE GENOMIC DNA]</scope>
    <source>
        <strain evidence="5">ATCC 43766 / DSM 16922 / JCM 21250 / NBRC 16016 / NCTC 11634 / CL345/78</strain>
    </source>
</reference>
<dbReference type="Gene3D" id="3.40.1440.10">
    <property type="entry name" value="GIY-YIG endonuclease"/>
    <property type="match status" value="1"/>
</dbReference>
<evidence type="ECO:0000313" key="4">
    <source>
        <dbReference type="EMBL" id="ADX68577.1"/>
    </source>
</evidence>
<dbReference type="KEGG" id="wvi:Weevi_1890"/>
<dbReference type="EMBL" id="CP002455">
    <property type="protein sequence ID" value="ADX68577.1"/>
    <property type="molecule type" value="Genomic_DNA"/>
</dbReference>
<dbReference type="InterPro" id="IPR047296">
    <property type="entry name" value="GIY-YIG_UvrC_Cho"/>
</dbReference>
<dbReference type="GO" id="GO:0045004">
    <property type="term" value="P:DNA replication proofreading"/>
    <property type="evidence" value="ECO:0007669"/>
    <property type="project" value="TreeGrafter"/>
</dbReference>
<dbReference type="PANTHER" id="PTHR30231:SF41">
    <property type="entry name" value="DNA POLYMERASE III SUBUNIT EPSILON"/>
    <property type="match status" value="1"/>
</dbReference>
<evidence type="ECO:0000259" key="3">
    <source>
        <dbReference type="PROSITE" id="PS50164"/>
    </source>
</evidence>
<dbReference type="GO" id="GO:0008408">
    <property type="term" value="F:3'-5' exonuclease activity"/>
    <property type="evidence" value="ECO:0007669"/>
    <property type="project" value="TreeGrafter"/>
</dbReference>
<dbReference type="GO" id="GO:0003887">
    <property type="term" value="F:DNA-directed DNA polymerase activity"/>
    <property type="evidence" value="ECO:0007669"/>
    <property type="project" value="UniProtKB-EC"/>
</dbReference>
<gene>
    <name evidence="4" type="ordered locus">Weevi_1890</name>
</gene>
<proteinExistence type="predicted"/>
<evidence type="ECO:0000313" key="5">
    <source>
        <dbReference type="Proteomes" id="UP000008641"/>
    </source>
</evidence>